<evidence type="ECO:0000313" key="1">
    <source>
        <dbReference type="EMBL" id="KAI3771835.1"/>
    </source>
</evidence>
<reference evidence="1 2" key="2">
    <citation type="journal article" date="2022" name="Mol. Ecol. Resour.">
        <title>The genomes of chicory, endive, great burdock and yacon provide insights into Asteraceae paleo-polyploidization history and plant inulin production.</title>
        <authorList>
            <person name="Fan W."/>
            <person name="Wang S."/>
            <person name="Wang H."/>
            <person name="Wang A."/>
            <person name="Jiang F."/>
            <person name="Liu H."/>
            <person name="Zhao H."/>
            <person name="Xu D."/>
            <person name="Zhang Y."/>
        </authorList>
    </citation>
    <scope>NUCLEOTIDE SEQUENCE [LARGE SCALE GENOMIC DNA]</scope>
    <source>
        <strain evidence="2">cv. Niubang</strain>
    </source>
</reference>
<comment type="caution">
    <text evidence="1">The sequence shown here is derived from an EMBL/GenBank/DDBJ whole genome shotgun (WGS) entry which is preliminary data.</text>
</comment>
<proteinExistence type="predicted"/>
<dbReference type="Proteomes" id="UP001055879">
    <property type="component" value="Linkage Group LG01"/>
</dbReference>
<gene>
    <name evidence="1" type="ORF">L6452_03004</name>
</gene>
<dbReference type="EMBL" id="CM042047">
    <property type="protein sequence ID" value="KAI3771835.1"/>
    <property type="molecule type" value="Genomic_DNA"/>
</dbReference>
<accession>A0ACB9FM05</accession>
<keyword evidence="2" id="KW-1185">Reference proteome</keyword>
<organism evidence="1 2">
    <name type="scientific">Arctium lappa</name>
    <name type="common">Greater burdock</name>
    <name type="synonym">Lappa major</name>
    <dbReference type="NCBI Taxonomy" id="4217"/>
    <lineage>
        <taxon>Eukaryota</taxon>
        <taxon>Viridiplantae</taxon>
        <taxon>Streptophyta</taxon>
        <taxon>Embryophyta</taxon>
        <taxon>Tracheophyta</taxon>
        <taxon>Spermatophyta</taxon>
        <taxon>Magnoliopsida</taxon>
        <taxon>eudicotyledons</taxon>
        <taxon>Gunneridae</taxon>
        <taxon>Pentapetalae</taxon>
        <taxon>asterids</taxon>
        <taxon>campanulids</taxon>
        <taxon>Asterales</taxon>
        <taxon>Asteraceae</taxon>
        <taxon>Carduoideae</taxon>
        <taxon>Cardueae</taxon>
        <taxon>Arctiinae</taxon>
        <taxon>Arctium</taxon>
    </lineage>
</organism>
<reference evidence="2" key="1">
    <citation type="journal article" date="2022" name="Mol. Ecol. Resour.">
        <title>The genomes of chicory, endive, great burdock and yacon provide insights into Asteraceae palaeo-polyploidization history and plant inulin production.</title>
        <authorList>
            <person name="Fan W."/>
            <person name="Wang S."/>
            <person name="Wang H."/>
            <person name="Wang A."/>
            <person name="Jiang F."/>
            <person name="Liu H."/>
            <person name="Zhao H."/>
            <person name="Xu D."/>
            <person name="Zhang Y."/>
        </authorList>
    </citation>
    <scope>NUCLEOTIDE SEQUENCE [LARGE SCALE GENOMIC DNA]</scope>
    <source>
        <strain evidence="2">cv. Niubang</strain>
    </source>
</reference>
<name>A0ACB9FM05_ARCLA</name>
<sequence>MIWRKSASYDHRCSREMERAIIRPVPMIVEVGSARSSQHSSYQDRDGEKNNKTQRNQVLLLPIIASDEPPIIASVEPPIIASVAVAAAAAKKQPETTLQISSSISP</sequence>
<evidence type="ECO:0000313" key="2">
    <source>
        <dbReference type="Proteomes" id="UP001055879"/>
    </source>
</evidence>
<protein>
    <submittedName>
        <fullName evidence="1">Uncharacterized protein</fullName>
    </submittedName>
</protein>